<evidence type="ECO:0000313" key="2">
    <source>
        <dbReference type="Proteomes" id="UP000222788"/>
    </source>
</evidence>
<reference evidence="1 2" key="1">
    <citation type="journal article" date="2013" name="Fungal Biol.">
        <title>Analysis of microsatellite markers in the genome of the plant pathogen Ceratocystis fimbriata.</title>
        <authorList>
            <person name="Simpson M.C."/>
            <person name="Wilken P.M."/>
            <person name="Coetzee M.P."/>
            <person name="Wingfield M.J."/>
            <person name="Wingfield B.D."/>
        </authorList>
    </citation>
    <scope>NUCLEOTIDE SEQUENCE [LARGE SCALE GENOMIC DNA]</scope>
    <source>
        <strain evidence="1 2">CBS 114723</strain>
    </source>
</reference>
<dbReference type="PANTHER" id="PTHR31687">
    <property type="match status" value="1"/>
</dbReference>
<gene>
    <name evidence="1" type="primary">URC4_0</name>
    <name evidence="1" type="ORF">CFIMG_006411RA</name>
</gene>
<dbReference type="OrthoDB" id="2153176at2759"/>
<keyword evidence="2" id="KW-1185">Reference proteome</keyword>
<organism evidence="1 2">
    <name type="scientific">Ceratocystis fimbriata CBS 114723</name>
    <dbReference type="NCBI Taxonomy" id="1035309"/>
    <lineage>
        <taxon>Eukaryota</taxon>
        <taxon>Fungi</taxon>
        <taxon>Dikarya</taxon>
        <taxon>Ascomycota</taxon>
        <taxon>Pezizomycotina</taxon>
        <taxon>Sordariomycetes</taxon>
        <taxon>Hypocreomycetidae</taxon>
        <taxon>Microascales</taxon>
        <taxon>Ceratocystidaceae</taxon>
        <taxon>Ceratocystis</taxon>
    </lineage>
</organism>
<sequence length="486" mass="53394">MSHGFTPFSLLQRKNPARGKAEVGNLFEVKMYMKSRAQCDFTNIFPYPNPILTHNFTMADSDVINYLTSLKAVRERSRVVFEAAKVGSLTNFEYHADKFPAAADFVISVIERDFGPDKFNTIPPHGRWQHFNVGSIDRITPLLEKWEAAGCDKTELTRRLIDLFVISVLLDAGAGDVWTFKETDSGNVYNRSEGIAVASLHMFLDGALSSNKSPTVDAKGLIALTDDVFNKHFQITPENPMVGISSRVQLLNSVGKSIQANASIFGESARPGGMVDHLVAASGDSKTLDYEILWSTLQKLLLPAWPSNRTQINGVPIGDAWPLAVLERALPAGPVGSHIQPFHKLTQWLGYSLTVPFVRVLGFSTKNTELGTGLPEYRNGGLFVDMGVLTLKDEIKKSGLEASSTPGLPLYDATGDVIVEWRALTLALLDELYIIVRETFQAKGVELSMAQMLEAGTWKGGRELAAKYRPETKSSPILIDGDGTLF</sequence>
<evidence type="ECO:0000313" key="1">
    <source>
        <dbReference type="EMBL" id="PHH50693.1"/>
    </source>
</evidence>
<dbReference type="AlphaFoldDB" id="A0A2C5WY27"/>
<comment type="caution">
    <text evidence="1">The sequence shown here is derived from an EMBL/GenBank/DDBJ whole genome shotgun (WGS) entry which is preliminary data.</text>
</comment>
<dbReference type="STRING" id="1035309.A0A2C5WY27"/>
<dbReference type="Pfam" id="PF07958">
    <property type="entry name" value="DUF1688"/>
    <property type="match status" value="1"/>
</dbReference>
<accession>A0A2C5WY27</accession>
<reference evidence="1 2" key="2">
    <citation type="journal article" date="2013" name="IMA Fungus">
        <title>IMA Genome-F 1: Ceratocystis fimbriata: Draft nuclear genome sequence for the plant pathogen, Ceratocystis fimbriata.</title>
        <authorList>
            <person name="Wilken P.M."/>
            <person name="Steenkamp E.T."/>
            <person name="Wingfield M.J."/>
            <person name="de Beer Z.W."/>
            <person name="Wingfield B.D."/>
        </authorList>
    </citation>
    <scope>NUCLEOTIDE SEQUENCE [LARGE SCALE GENOMIC DNA]</scope>
    <source>
        <strain evidence="1 2">CBS 114723</strain>
    </source>
</reference>
<name>A0A2C5WY27_9PEZI</name>
<dbReference type="InterPro" id="IPR012469">
    <property type="entry name" value="DUF1688"/>
</dbReference>
<dbReference type="EMBL" id="APWK03000117">
    <property type="protein sequence ID" value="PHH50693.1"/>
    <property type="molecule type" value="Genomic_DNA"/>
</dbReference>
<dbReference type="PANTHER" id="PTHR31687:SF3">
    <property type="entry name" value="PROTEIN URG3"/>
    <property type="match status" value="1"/>
</dbReference>
<proteinExistence type="predicted"/>
<protein>
    <submittedName>
        <fullName evidence="1">Uracil catabolism protein 4</fullName>
    </submittedName>
</protein>
<dbReference type="Proteomes" id="UP000222788">
    <property type="component" value="Unassembled WGS sequence"/>
</dbReference>